<keyword evidence="2" id="KW-1185">Reference proteome</keyword>
<evidence type="ECO:0000313" key="2">
    <source>
        <dbReference type="Proteomes" id="UP000000260"/>
    </source>
</evidence>
<name>A7MMI4_CROS8</name>
<gene>
    <name evidence="1" type="ordered locus">ESA_01536</name>
</gene>
<sequence>MTGCQQTFANMKTNKARCAGNQKFHTILINYAMLMDAPRPIA</sequence>
<organism evidence="1 2">
    <name type="scientific">Cronobacter sakazakii (strain ATCC BAA-894)</name>
    <name type="common">Enterobacter sakazakii</name>
    <dbReference type="NCBI Taxonomy" id="290339"/>
    <lineage>
        <taxon>Bacteria</taxon>
        <taxon>Pseudomonadati</taxon>
        <taxon>Pseudomonadota</taxon>
        <taxon>Gammaproteobacteria</taxon>
        <taxon>Enterobacterales</taxon>
        <taxon>Enterobacteriaceae</taxon>
        <taxon>Cronobacter</taxon>
    </lineage>
</organism>
<proteinExistence type="predicted"/>
<evidence type="ECO:0000313" key="1">
    <source>
        <dbReference type="EMBL" id="ABU76790.1"/>
    </source>
</evidence>
<protein>
    <recommendedName>
        <fullName evidence="3">Transposase</fullName>
    </recommendedName>
</protein>
<accession>A7MMI4</accession>
<dbReference type="AlphaFoldDB" id="A7MMI4"/>
<dbReference type="KEGG" id="esa:ESA_01536"/>
<dbReference type="Proteomes" id="UP000000260">
    <property type="component" value="Chromosome"/>
</dbReference>
<reference evidence="1 2" key="1">
    <citation type="journal article" date="2010" name="PLoS ONE">
        <title>Genome sequence of Cronobacter sakazakii BAA-894 and comparative genomic hybridization analysis with other Cronobacter species.</title>
        <authorList>
            <person name="Kucerova E."/>
            <person name="Clifton S.W."/>
            <person name="Xia X.Q."/>
            <person name="Long F."/>
            <person name="Porwollik S."/>
            <person name="Fulton L."/>
            <person name="Fronick C."/>
            <person name="Minx P."/>
            <person name="Kyung K."/>
            <person name="Warren W."/>
            <person name="Fulton R."/>
            <person name="Feng D."/>
            <person name="Wollam A."/>
            <person name="Shah N."/>
            <person name="Bhonagiri V."/>
            <person name="Nash W.E."/>
            <person name="Hallsworth-Pepin K."/>
            <person name="Wilson R.K."/>
            <person name="McClelland M."/>
            <person name="Forsythe S.J."/>
        </authorList>
    </citation>
    <scope>NUCLEOTIDE SEQUENCE [LARGE SCALE GENOMIC DNA]</scope>
    <source>
        <strain evidence="1 2">ATCC BAA-894</strain>
    </source>
</reference>
<dbReference type="EMBL" id="CP000783">
    <property type="protein sequence ID" value="ABU76790.1"/>
    <property type="molecule type" value="Genomic_DNA"/>
</dbReference>
<dbReference type="HOGENOM" id="CLU_3250249_0_0_6"/>
<evidence type="ECO:0008006" key="3">
    <source>
        <dbReference type="Google" id="ProtNLM"/>
    </source>
</evidence>